<dbReference type="SUPFAM" id="SSF64182">
    <property type="entry name" value="DHH phosphoesterases"/>
    <property type="match status" value="1"/>
</dbReference>
<dbReference type="GO" id="GO:0016787">
    <property type="term" value="F:hydrolase activity"/>
    <property type="evidence" value="ECO:0007669"/>
    <property type="project" value="UniProtKB-KW"/>
</dbReference>
<dbReference type="PANTHER" id="PTHR47618">
    <property type="entry name" value="BIFUNCTIONAL OLIGORIBONUCLEASE AND PAP PHOSPHATASE NRNA"/>
    <property type="match status" value="1"/>
</dbReference>
<dbReference type="Gene3D" id="3.90.1640.10">
    <property type="entry name" value="inorganic pyrophosphatase (n-terminal core)"/>
    <property type="match status" value="1"/>
</dbReference>
<organism evidence="3">
    <name type="scientific">bioreactor metagenome</name>
    <dbReference type="NCBI Taxonomy" id="1076179"/>
    <lineage>
        <taxon>unclassified sequences</taxon>
        <taxon>metagenomes</taxon>
        <taxon>ecological metagenomes</taxon>
    </lineage>
</organism>
<sequence>MKGYLKRNSAAYFHNAVKNAKSIAILTHTNPDGDALGSVTALKWYLAALGINSRIVVPNPYPKNLKFLDRDGDVIIHSWRREAAERTVKNADLIIALDFNQLKRIDDLEPLVRESAAKKILVDHHPLPEKEAFDFVISNTEVSSTCELLFWLIREIEEGSIERVPEIAAQSLYVGMMTDTNNFSNSVDAGTFLMSYELLQRGVDKETLQLKVFAGFSEERMRLMGHSLLNKMKLLPEYGAGYIVLTKDELEEFRFAEGDTEGFVNLPLNIYGITISALFTEKDEHIRVSLRSSDNFSVNRFSRNYFNGGGHERAAGGRLFIPVSEVGEYFEESLRKELEAD</sequence>
<evidence type="ECO:0000313" key="3">
    <source>
        <dbReference type="EMBL" id="MPL87076.1"/>
    </source>
</evidence>
<comment type="caution">
    <text evidence="3">The sequence shown here is derived from an EMBL/GenBank/DDBJ whole genome shotgun (WGS) entry which is preliminary data.</text>
</comment>
<dbReference type="Pfam" id="PF02272">
    <property type="entry name" value="DHHA1"/>
    <property type="match status" value="1"/>
</dbReference>
<reference evidence="3" key="1">
    <citation type="submission" date="2019-08" db="EMBL/GenBank/DDBJ databases">
        <authorList>
            <person name="Kucharzyk K."/>
            <person name="Murdoch R.W."/>
            <person name="Higgins S."/>
            <person name="Loffler F."/>
        </authorList>
    </citation>
    <scope>NUCLEOTIDE SEQUENCE</scope>
</reference>
<gene>
    <name evidence="3" type="primary">nrnA_11</name>
    <name evidence="3" type="ORF">SDC9_33068</name>
</gene>
<dbReference type="EMBL" id="VSSQ01000232">
    <property type="protein sequence ID" value="MPL87076.1"/>
    <property type="molecule type" value="Genomic_DNA"/>
</dbReference>
<feature type="domain" description="DHHA1" evidence="2">
    <location>
        <begin position="255"/>
        <end position="318"/>
    </location>
</feature>
<dbReference type="Gene3D" id="3.10.310.30">
    <property type="match status" value="1"/>
</dbReference>
<feature type="domain" description="DDH" evidence="1">
    <location>
        <begin position="23"/>
        <end position="176"/>
    </location>
</feature>
<evidence type="ECO:0000259" key="2">
    <source>
        <dbReference type="Pfam" id="PF02272"/>
    </source>
</evidence>
<dbReference type="EC" id="3.1.-.-" evidence="3"/>
<accession>A0A644V6V2</accession>
<protein>
    <submittedName>
        <fullName evidence="3">Bifunctional oligoribonuclease and PAP phosphatase NrnA</fullName>
        <ecNumber evidence="3">3.1.-.-</ecNumber>
    </submittedName>
</protein>
<dbReference type="InterPro" id="IPR051319">
    <property type="entry name" value="Oligoribo/pAp-PDE_c-di-AMP_PDE"/>
</dbReference>
<keyword evidence="3" id="KW-0378">Hydrolase</keyword>
<dbReference type="GO" id="GO:0003676">
    <property type="term" value="F:nucleic acid binding"/>
    <property type="evidence" value="ECO:0007669"/>
    <property type="project" value="InterPro"/>
</dbReference>
<evidence type="ECO:0000259" key="1">
    <source>
        <dbReference type="Pfam" id="PF01368"/>
    </source>
</evidence>
<proteinExistence type="predicted"/>
<dbReference type="InterPro" id="IPR003156">
    <property type="entry name" value="DHHA1_dom"/>
</dbReference>
<dbReference type="AlphaFoldDB" id="A0A644V6V2"/>
<dbReference type="InterPro" id="IPR001667">
    <property type="entry name" value="DDH_dom"/>
</dbReference>
<dbReference type="InterPro" id="IPR038763">
    <property type="entry name" value="DHH_sf"/>
</dbReference>
<dbReference type="Pfam" id="PF01368">
    <property type="entry name" value="DHH"/>
    <property type="match status" value="1"/>
</dbReference>
<name>A0A644V6V2_9ZZZZ</name>
<dbReference type="PANTHER" id="PTHR47618:SF1">
    <property type="entry name" value="BIFUNCTIONAL OLIGORIBONUCLEASE AND PAP PHOSPHATASE NRNA"/>
    <property type="match status" value="1"/>
</dbReference>